<comment type="caution">
    <text evidence="1">The sequence shown here is derived from an EMBL/GenBank/DDBJ whole genome shotgun (WGS) entry which is preliminary data.</text>
</comment>
<proteinExistence type="predicted"/>
<dbReference type="EMBL" id="JAQGFR010000174">
    <property type="protein sequence ID" value="MEB8514020.1"/>
    <property type="molecule type" value="Genomic_DNA"/>
</dbReference>
<dbReference type="Proteomes" id="UP001308776">
    <property type="component" value="Unassembled WGS sequence"/>
</dbReference>
<dbReference type="RefSeq" id="WP_255789825.1">
    <property type="nucleotide sequence ID" value="NZ_JAQGFL010000059.1"/>
</dbReference>
<sequence length="119" mass="13282">MPAAEWRPPFIVVTDVGRSLDLYAEFTRSGGTYVPYPDPGHHRIRLQDLRDPVVVQRLRQLWNDPDSLDPSRHAARVTRAIADRQRCCSRRGSGRVHTGYGRSLGAVLCRGGGSGAFLR</sequence>
<accession>A0ABU6FPQ5</accession>
<protein>
    <submittedName>
        <fullName evidence="1">Uncharacterized protein</fullName>
    </submittedName>
</protein>
<gene>
    <name evidence="1" type="ORF">OW717_08195</name>
</gene>
<name>A0ABU6FPQ5_9PROT</name>
<evidence type="ECO:0000313" key="1">
    <source>
        <dbReference type="EMBL" id="MEB8514020.1"/>
    </source>
</evidence>
<evidence type="ECO:0000313" key="2">
    <source>
        <dbReference type="Proteomes" id="UP001308776"/>
    </source>
</evidence>
<keyword evidence="2" id="KW-1185">Reference proteome</keyword>
<reference evidence="1 2" key="1">
    <citation type="submission" date="2022-11" db="EMBL/GenBank/DDBJ databases">
        <title>Comparative genomics analysis of Acidithiobacillus ferriphilus.</title>
        <authorList>
            <person name="Ma L."/>
        </authorList>
    </citation>
    <scope>NUCLEOTIDE SEQUENCE [LARGE SCALE GENOMIC DNA]</scope>
    <source>
        <strain evidence="1 2">DY15</strain>
    </source>
</reference>
<organism evidence="1 2">
    <name type="scientific">Acidithiobacillus ferriphilus</name>
    <dbReference type="NCBI Taxonomy" id="1689834"/>
    <lineage>
        <taxon>Bacteria</taxon>
        <taxon>Pseudomonadati</taxon>
        <taxon>Pseudomonadota</taxon>
        <taxon>Acidithiobacillia</taxon>
        <taxon>Acidithiobacillales</taxon>
        <taxon>Acidithiobacillaceae</taxon>
        <taxon>Acidithiobacillus</taxon>
    </lineage>
</organism>